<dbReference type="PROSITE" id="PS51704">
    <property type="entry name" value="GP_PDE"/>
    <property type="match status" value="1"/>
</dbReference>
<dbReference type="InterPro" id="IPR030395">
    <property type="entry name" value="GP_PDE_dom"/>
</dbReference>
<dbReference type="EMBL" id="FWDO01000005">
    <property type="protein sequence ID" value="SLM18802.1"/>
    <property type="molecule type" value="Genomic_DNA"/>
</dbReference>
<organism evidence="2">
    <name type="scientific">uncultured spirochete</name>
    <dbReference type="NCBI Taxonomy" id="156406"/>
    <lineage>
        <taxon>Bacteria</taxon>
        <taxon>Pseudomonadati</taxon>
        <taxon>Spirochaetota</taxon>
        <taxon>Spirochaetia</taxon>
        <taxon>Spirochaetales</taxon>
        <taxon>environmental samples</taxon>
    </lineage>
</organism>
<dbReference type="Gene3D" id="3.20.20.190">
    <property type="entry name" value="Phosphatidylinositol (PI) phosphodiesterase"/>
    <property type="match status" value="1"/>
</dbReference>
<gene>
    <name evidence="2" type="ORF">SPIRO4BDMA_50317</name>
</gene>
<name>A0A3P3XR83_9SPIR</name>
<evidence type="ECO:0000313" key="2">
    <source>
        <dbReference type="EMBL" id="SLM18802.1"/>
    </source>
</evidence>
<protein>
    <submittedName>
        <fullName evidence="2">Putative Glycerophosphoryl diester phosphodiesterase</fullName>
    </submittedName>
</protein>
<dbReference type="Pfam" id="PF03009">
    <property type="entry name" value="GDPD"/>
    <property type="match status" value="1"/>
</dbReference>
<accession>A0A3P3XR83</accession>
<sequence length="273" mass="30373">MELFNIYDEHRATPLITAHAGCQGTEPNSRESIVAAFNSPADIVEVDIRASADGVIFLMHDNVLALDDGENVPLGNLSWNEIVHTLDSRQQRVILRFEAFCDFVDELEQGFPRTTAPKRPFFNLDIKDPAALPATAAIARSREIMPRVIFSGLDEEGIALASRRIPDLSYLFNADGMLPGREKAGTEEVGMKEACSLALRCGCKGINLEWTLASAALVHHIHERGLFVMLWTVDDMPAMRCVLEYGPDSITTHYPDRLALLLEDRRKSRPGTR</sequence>
<evidence type="ECO:0000259" key="1">
    <source>
        <dbReference type="PROSITE" id="PS51704"/>
    </source>
</evidence>
<feature type="domain" description="GP-PDE" evidence="1">
    <location>
        <begin position="14"/>
        <end position="262"/>
    </location>
</feature>
<dbReference type="SUPFAM" id="SSF51695">
    <property type="entry name" value="PLC-like phosphodiesterases"/>
    <property type="match status" value="1"/>
</dbReference>
<dbReference type="GO" id="GO:0008081">
    <property type="term" value="F:phosphoric diester hydrolase activity"/>
    <property type="evidence" value="ECO:0007669"/>
    <property type="project" value="InterPro"/>
</dbReference>
<dbReference type="AlphaFoldDB" id="A0A3P3XR83"/>
<dbReference type="CDD" id="cd08556">
    <property type="entry name" value="GDPD"/>
    <property type="match status" value="1"/>
</dbReference>
<dbReference type="PANTHER" id="PTHR46211:SF1">
    <property type="entry name" value="GLYCEROPHOSPHODIESTER PHOSPHODIESTERASE, CYTOPLASMIC"/>
    <property type="match status" value="1"/>
</dbReference>
<dbReference type="PANTHER" id="PTHR46211">
    <property type="entry name" value="GLYCEROPHOSPHORYL DIESTER PHOSPHODIESTERASE"/>
    <property type="match status" value="1"/>
</dbReference>
<proteinExistence type="predicted"/>
<reference evidence="2" key="1">
    <citation type="submission" date="2017-02" db="EMBL/GenBank/DDBJ databases">
        <authorList>
            <person name="Regsiter A."/>
            <person name="William W."/>
        </authorList>
    </citation>
    <scope>NUCLEOTIDE SEQUENCE</scope>
    <source>
        <strain evidence="2">BdmA 4</strain>
    </source>
</reference>
<dbReference type="InterPro" id="IPR017946">
    <property type="entry name" value="PLC-like_Pdiesterase_TIM-brl"/>
</dbReference>
<dbReference type="GO" id="GO:0006629">
    <property type="term" value="P:lipid metabolic process"/>
    <property type="evidence" value="ECO:0007669"/>
    <property type="project" value="InterPro"/>
</dbReference>